<feature type="non-terminal residue" evidence="3">
    <location>
        <position position="1"/>
    </location>
</feature>
<accession>A0A834MAM0</accession>
<comment type="caution">
    <text evidence="3">The sequence shown here is derived from an EMBL/GenBank/DDBJ whole genome shotgun (WGS) entry which is preliminary data.</text>
</comment>
<dbReference type="Gene3D" id="3.40.630.10">
    <property type="entry name" value="Zn peptidases"/>
    <property type="match status" value="1"/>
</dbReference>
<reference evidence="3" key="1">
    <citation type="submission" date="2020-08" db="EMBL/GenBank/DDBJ databases">
        <title>Genome sequencing and assembly of the red palm weevil Rhynchophorus ferrugineus.</title>
        <authorList>
            <person name="Dias G.B."/>
            <person name="Bergman C.M."/>
            <person name="Manee M."/>
        </authorList>
    </citation>
    <scope>NUCLEOTIDE SEQUENCE</scope>
    <source>
        <strain evidence="3">AA-2017</strain>
        <tissue evidence="3">Whole larva</tissue>
    </source>
</reference>
<dbReference type="InterPro" id="IPR050821">
    <property type="entry name" value="Cytosolic_carboxypeptidase"/>
</dbReference>
<evidence type="ECO:0000313" key="3">
    <source>
        <dbReference type="EMBL" id="KAF7274546.1"/>
    </source>
</evidence>
<evidence type="ECO:0000313" key="4">
    <source>
        <dbReference type="Proteomes" id="UP000625711"/>
    </source>
</evidence>
<gene>
    <name evidence="3" type="ORF">GWI33_012803</name>
</gene>
<evidence type="ECO:0000256" key="2">
    <source>
        <dbReference type="SAM" id="MobiDB-lite"/>
    </source>
</evidence>
<evidence type="ECO:0000256" key="1">
    <source>
        <dbReference type="ARBA" id="ARBA00001947"/>
    </source>
</evidence>
<keyword evidence="4" id="KW-1185">Reference proteome</keyword>
<dbReference type="Proteomes" id="UP000625711">
    <property type="component" value="Unassembled WGS sequence"/>
</dbReference>
<proteinExistence type="predicted"/>
<organism evidence="3 4">
    <name type="scientific">Rhynchophorus ferrugineus</name>
    <name type="common">Red palm weevil</name>
    <name type="synonym">Curculio ferrugineus</name>
    <dbReference type="NCBI Taxonomy" id="354439"/>
    <lineage>
        <taxon>Eukaryota</taxon>
        <taxon>Metazoa</taxon>
        <taxon>Ecdysozoa</taxon>
        <taxon>Arthropoda</taxon>
        <taxon>Hexapoda</taxon>
        <taxon>Insecta</taxon>
        <taxon>Pterygota</taxon>
        <taxon>Neoptera</taxon>
        <taxon>Endopterygota</taxon>
        <taxon>Coleoptera</taxon>
        <taxon>Polyphaga</taxon>
        <taxon>Cucujiformia</taxon>
        <taxon>Curculionidae</taxon>
        <taxon>Dryophthorinae</taxon>
        <taxon>Rhynchophorus</taxon>
    </lineage>
</organism>
<feature type="compositionally biased region" description="Acidic residues" evidence="2">
    <location>
        <begin position="203"/>
        <end position="212"/>
    </location>
</feature>
<dbReference type="EMBL" id="JAACXV010012615">
    <property type="protein sequence ID" value="KAF7274546.1"/>
    <property type="molecule type" value="Genomic_DNA"/>
</dbReference>
<feature type="region of interest" description="Disordered" evidence="2">
    <location>
        <begin position="165"/>
        <end position="253"/>
    </location>
</feature>
<dbReference type="AlphaFoldDB" id="A0A834MAM0"/>
<dbReference type="PANTHER" id="PTHR12756:SF45">
    <property type="entry name" value="CYTOSOLIC CARBOXYPEPTIDASE NNA1"/>
    <property type="match status" value="1"/>
</dbReference>
<comment type="cofactor">
    <cofactor evidence="1">
        <name>Zn(2+)</name>
        <dbReference type="ChEBI" id="CHEBI:29105"/>
    </cofactor>
</comment>
<dbReference type="OrthoDB" id="10253041at2759"/>
<protein>
    <submittedName>
        <fullName evidence="3">Uncharacterized protein</fullName>
    </submittedName>
</protein>
<sequence length="320" mass="36537">IQADVKTLQNCLFPPQSTAPDSYFSNFFIKSSAQYNEDDEELRIKIKESFAATREIFPAARDTAFILQPPRWPTECQFSFESCKFRIQKAKEGTGRVVMWMMGIANSYTMETSFAGSILGARTDSHFSTQDYEQMGKSFCQTLLDFYDEDPRKEKLRTKIIERLTKEGSNADEPTNIPLSDYSSDDGDTSTSSGEEADRNEEKEEEEEDDEATQPQPPPPSPAPTLRRQRRSSKTSPLPSRAKVTAVASRSPRMPRQTLPVNRKYDLEIREYTQFEIDHPEFDRDNIVEQRVIWCKPQRVQCVAVVDLAQKANAPHVAHS</sequence>
<name>A0A834MAM0_RHYFE</name>
<dbReference type="PANTHER" id="PTHR12756">
    <property type="entry name" value="CYTOSOLIC CARBOXYPEPTIDASE"/>
    <property type="match status" value="1"/>
</dbReference>